<name>A0A545UCE9_9GAMM</name>
<keyword evidence="3" id="KW-1185">Reference proteome</keyword>
<accession>A0A545UCE9</accession>
<proteinExistence type="predicted"/>
<dbReference type="PROSITE" id="PS51257">
    <property type="entry name" value="PROKAR_LIPOPROTEIN"/>
    <property type="match status" value="1"/>
</dbReference>
<dbReference type="OrthoDB" id="5574393at2"/>
<sequence>MYHRVRLILSISLLGMFLSGCQVVQPWERGKLARPEMAWSNDVLEGRLESHIYWSKEASSGGSSAAGGGCGCN</sequence>
<dbReference type="InterPro" id="IPR025362">
    <property type="entry name" value="DUF4266"/>
</dbReference>
<evidence type="ECO:0000313" key="3">
    <source>
        <dbReference type="Proteomes" id="UP000315439"/>
    </source>
</evidence>
<evidence type="ECO:0000313" key="2">
    <source>
        <dbReference type="EMBL" id="TQV87137.1"/>
    </source>
</evidence>
<dbReference type="RefSeq" id="WP_142932164.1">
    <property type="nucleotide sequence ID" value="NZ_ML660165.1"/>
</dbReference>
<dbReference type="Proteomes" id="UP000315439">
    <property type="component" value="Unassembled WGS sequence"/>
</dbReference>
<protein>
    <submittedName>
        <fullName evidence="2">DUF4266 domain-containing protein</fullName>
    </submittedName>
</protein>
<feature type="domain" description="DUF4266" evidence="1">
    <location>
        <begin position="24"/>
        <end position="73"/>
    </location>
</feature>
<reference evidence="2 3" key="1">
    <citation type="submission" date="2019-07" db="EMBL/GenBank/DDBJ databases">
        <title>Draft genome for Aliikangiella sp. M105.</title>
        <authorList>
            <person name="Wang G."/>
        </authorList>
    </citation>
    <scope>NUCLEOTIDE SEQUENCE [LARGE SCALE GENOMIC DNA]</scope>
    <source>
        <strain evidence="2 3">M105</strain>
    </source>
</reference>
<dbReference type="EMBL" id="VIKS01000009">
    <property type="protein sequence ID" value="TQV87137.1"/>
    <property type="molecule type" value="Genomic_DNA"/>
</dbReference>
<comment type="caution">
    <text evidence="2">The sequence shown here is derived from an EMBL/GenBank/DDBJ whole genome shotgun (WGS) entry which is preliminary data.</text>
</comment>
<dbReference type="AlphaFoldDB" id="A0A545UCE9"/>
<dbReference type="Pfam" id="PF14086">
    <property type="entry name" value="DUF4266"/>
    <property type="match status" value="1"/>
</dbReference>
<organism evidence="2 3">
    <name type="scientific">Aliikangiella coralliicola</name>
    <dbReference type="NCBI Taxonomy" id="2592383"/>
    <lineage>
        <taxon>Bacteria</taxon>
        <taxon>Pseudomonadati</taxon>
        <taxon>Pseudomonadota</taxon>
        <taxon>Gammaproteobacteria</taxon>
        <taxon>Oceanospirillales</taxon>
        <taxon>Pleioneaceae</taxon>
        <taxon>Aliikangiella</taxon>
    </lineage>
</organism>
<evidence type="ECO:0000259" key="1">
    <source>
        <dbReference type="Pfam" id="PF14086"/>
    </source>
</evidence>
<gene>
    <name evidence="2" type="ORF">FLL46_15135</name>
</gene>